<protein>
    <submittedName>
        <fullName evidence="1">Uncharacterized protein</fullName>
    </submittedName>
</protein>
<accession>A0A0A9C7G3</accession>
<sequence length="24" mass="3088">MILWWTDLPCRKALEPMQVWRREE</sequence>
<reference evidence="1" key="1">
    <citation type="submission" date="2014-09" db="EMBL/GenBank/DDBJ databases">
        <authorList>
            <person name="Magalhaes I.L.F."/>
            <person name="Oliveira U."/>
            <person name="Santos F.R."/>
            <person name="Vidigal T.H.D.A."/>
            <person name="Brescovit A.D."/>
            <person name="Santos A.J."/>
        </authorList>
    </citation>
    <scope>NUCLEOTIDE SEQUENCE</scope>
    <source>
        <tissue evidence="1">Shoot tissue taken approximately 20 cm above the soil surface</tissue>
    </source>
</reference>
<organism evidence="1">
    <name type="scientific">Arundo donax</name>
    <name type="common">Giant reed</name>
    <name type="synonym">Donax arundinaceus</name>
    <dbReference type="NCBI Taxonomy" id="35708"/>
    <lineage>
        <taxon>Eukaryota</taxon>
        <taxon>Viridiplantae</taxon>
        <taxon>Streptophyta</taxon>
        <taxon>Embryophyta</taxon>
        <taxon>Tracheophyta</taxon>
        <taxon>Spermatophyta</taxon>
        <taxon>Magnoliopsida</taxon>
        <taxon>Liliopsida</taxon>
        <taxon>Poales</taxon>
        <taxon>Poaceae</taxon>
        <taxon>PACMAD clade</taxon>
        <taxon>Arundinoideae</taxon>
        <taxon>Arundineae</taxon>
        <taxon>Arundo</taxon>
    </lineage>
</organism>
<dbReference type="EMBL" id="GBRH01226399">
    <property type="protein sequence ID" value="JAD71496.1"/>
    <property type="molecule type" value="Transcribed_RNA"/>
</dbReference>
<name>A0A0A9C7G3_ARUDO</name>
<dbReference type="AlphaFoldDB" id="A0A0A9C7G3"/>
<reference evidence="1" key="2">
    <citation type="journal article" date="2015" name="Data Brief">
        <title>Shoot transcriptome of the giant reed, Arundo donax.</title>
        <authorList>
            <person name="Barrero R.A."/>
            <person name="Guerrero F.D."/>
            <person name="Moolhuijzen P."/>
            <person name="Goolsby J.A."/>
            <person name="Tidwell J."/>
            <person name="Bellgard S.E."/>
            <person name="Bellgard M.I."/>
        </authorList>
    </citation>
    <scope>NUCLEOTIDE SEQUENCE</scope>
    <source>
        <tissue evidence="1">Shoot tissue taken approximately 20 cm above the soil surface</tissue>
    </source>
</reference>
<proteinExistence type="predicted"/>
<evidence type="ECO:0000313" key="1">
    <source>
        <dbReference type="EMBL" id="JAD71496.1"/>
    </source>
</evidence>